<proteinExistence type="predicted"/>
<dbReference type="Pfam" id="PF12844">
    <property type="entry name" value="HTH_19"/>
    <property type="match status" value="1"/>
</dbReference>
<dbReference type="AlphaFoldDB" id="A0A1I3DE42"/>
<dbReference type="OrthoDB" id="1081711at2"/>
<evidence type="ECO:0000259" key="2">
    <source>
        <dbReference type="PROSITE" id="PS50943"/>
    </source>
</evidence>
<sequence>MVEKIDDIGFEIMKLRENKNISQEDLAIELNIFQSKLSKIESGKTKKIDIITLISICHFFSISLSEFLQYIL</sequence>
<feature type="domain" description="HTH cro/C1-type" evidence="2">
    <location>
        <begin position="12"/>
        <end position="67"/>
    </location>
</feature>
<dbReference type="GO" id="GO:0003677">
    <property type="term" value="F:DNA binding"/>
    <property type="evidence" value="ECO:0007669"/>
    <property type="project" value="UniProtKB-KW"/>
</dbReference>
<dbReference type="STRING" id="1125876.SAMN05443292_0408"/>
<gene>
    <name evidence="3" type="ORF">SAMN05443292_0408</name>
</gene>
<dbReference type="RefSeq" id="WP_090078491.1">
    <property type="nucleotide sequence ID" value="NZ_FOQT01000001.1"/>
</dbReference>
<keyword evidence="4" id="KW-1185">Reference proteome</keyword>
<dbReference type="Gene3D" id="1.10.260.40">
    <property type="entry name" value="lambda repressor-like DNA-binding domains"/>
    <property type="match status" value="1"/>
</dbReference>
<reference evidence="3 4" key="1">
    <citation type="submission" date="2016-10" db="EMBL/GenBank/DDBJ databases">
        <authorList>
            <person name="de Groot N.N."/>
        </authorList>
    </citation>
    <scope>NUCLEOTIDE SEQUENCE [LARGE SCALE GENOMIC DNA]</scope>
    <source>
        <strain evidence="3 4">DSM 26000</strain>
    </source>
</reference>
<evidence type="ECO:0000256" key="1">
    <source>
        <dbReference type="ARBA" id="ARBA00023125"/>
    </source>
</evidence>
<organism evidence="3 4">
    <name type="scientific">Halpernia frigidisoli</name>
    <dbReference type="NCBI Taxonomy" id="1125876"/>
    <lineage>
        <taxon>Bacteria</taxon>
        <taxon>Pseudomonadati</taxon>
        <taxon>Bacteroidota</taxon>
        <taxon>Flavobacteriia</taxon>
        <taxon>Flavobacteriales</taxon>
        <taxon>Weeksellaceae</taxon>
        <taxon>Chryseobacterium group</taxon>
        <taxon>Halpernia</taxon>
    </lineage>
</organism>
<dbReference type="InterPro" id="IPR001387">
    <property type="entry name" value="Cro/C1-type_HTH"/>
</dbReference>
<evidence type="ECO:0000313" key="4">
    <source>
        <dbReference type="Proteomes" id="UP000198931"/>
    </source>
</evidence>
<dbReference type="CDD" id="cd00093">
    <property type="entry name" value="HTH_XRE"/>
    <property type="match status" value="1"/>
</dbReference>
<dbReference type="SUPFAM" id="SSF47413">
    <property type="entry name" value="lambda repressor-like DNA-binding domains"/>
    <property type="match status" value="1"/>
</dbReference>
<dbReference type="PROSITE" id="PS50943">
    <property type="entry name" value="HTH_CROC1"/>
    <property type="match status" value="1"/>
</dbReference>
<dbReference type="SMART" id="SM00530">
    <property type="entry name" value="HTH_XRE"/>
    <property type="match status" value="1"/>
</dbReference>
<dbReference type="InterPro" id="IPR010982">
    <property type="entry name" value="Lambda_DNA-bd_dom_sf"/>
</dbReference>
<name>A0A1I3DE42_9FLAO</name>
<dbReference type="EMBL" id="FOQT01000001">
    <property type="protein sequence ID" value="SFH85032.1"/>
    <property type="molecule type" value="Genomic_DNA"/>
</dbReference>
<dbReference type="PANTHER" id="PTHR46558">
    <property type="entry name" value="TRACRIPTIONAL REGULATORY PROTEIN-RELATED-RELATED"/>
    <property type="match status" value="1"/>
</dbReference>
<protein>
    <submittedName>
        <fullName evidence="3">Putative transcriptional regulator</fullName>
    </submittedName>
</protein>
<keyword evidence="1" id="KW-0238">DNA-binding</keyword>
<accession>A0A1I3DE42</accession>
<dbReference type="PANTHER" id="PTHR46558:SF4">
    <property type="entry name" value="DNA-BIDING PHAGE PROTEIN"/>
    <property type="match status" value="1"/>
</dbReference>
<evidence type="ECO:0000313" key="3">
    <source>
        <dbReference type="EMBL" id="SFH85032.1"/>
    </source>
</evidence>
<dbReference type="Proteomes" id="UP000198931">
    <property type="component" value="Unassembled WGS sequence"/>
</dbReference>